<keyword evidence="6" id="KW-1185">Reference proteome</keyword>
<sequence>MDSQQRYDVVIIGGGVSGLSAALVLGRARRTVAVIDTGKPRNAPADAAYGFITRDGTAPDHLVALARRDLDPYGITFFDGTAEDAREDGEGWSVAISGGTSVEGRHIVVATGLRDVLPEVPGAREAWGRGLLQCPYCHGWEVRDQALGVLGSTPTSLHQALLVRQWSDDVTFFPHDLAPLSEDDERRLRTRGIRIMEGHVQGLVLGPVGDGAPRPLRGVQLDDGPLVACSAVFCEPGSDAGLPLLDALGCDMRDDGCVVTDDIGRTSVERVWAVGNAADPAAQLVPAAGDAYRVAVAINALLVEEECQACLDSEEAISEGV</sequence>
<dbReference type="AlphaFoldDB" id="A0A3A5MIJ6"/>
<dbReference type="PANTHER" id="PTHR48105">
    <property type="entry name" value="THIOREDOXIN REDUCTASE 1-RELATED-RELATED"/>
    <property type="match status" value="1"/>
</dbReference>
<dbReference type="Gene3D" id="3.50.50.60">
    <property type="entry name" value="FAD/NAD(P)-binding domain"/>
    <property type="match status" value="2"/>
</dbReference>
<dbReference type="RefSeq" id="WP_120147499.1">
    <property type="nucleotide sequence ID" value="NZ_QZVT01000001.1"/>
</dbReference>
<protein>
    <submittedName>
        <fullName evidence="5">NAD(P)/FAD-dependent oxidoreductase</fullName>
    </submittedName>
</protein>
<dbReference type="InterPro" id="IPR023753">
    <property type="entry name" value="FAD/NAD-binding_dom"/>
</dbReference>
<gene>
    <name evidence="5" type="ORF">D6T63_02995</name>
</gene>
<comment type="caution">
    <text evidence="5">The sequence shown here is derived from an EMBL/GenBank/DDBJ whole genome shotgun (WGS) entry which is preliminary data.</text>
</comment>
<evidence type="ECO:0000313" key="5">
    <source>
        <dbReference type="EMBL" id="RJT83416.1"/>
    </source>
</evidence>
<evidence type="ECO:0000256" key="3">
    <source>
        <dbReference type="ARBA" id="ARBA00048132"/>
    </source>
</evidence>
<keyword evidence="1" id="KW-0285">Flavoprotein</keyword>
<evidence type="ECO:0000313" key="6">
    <source>
        <dbReference type="Proteomes" id="UP000272560"/>
    </source>
</evidence>
<dbReference type="EMBL" id="QZVT01000001">
    <property type="protein sequence ID" value="RJT83416.1"/>
    <property type="molecule type" value="Genomic_DNA"/>
</dbReference>
<dbReference type="Proteomes" id="UP000272560">
    <property type="component" value="Unassembled WGS sequence"/>
</dbReference>
<dbReference type="Pfam" id="PF07992">
    <property type="entry name" value="Pyr_redox_2"/>
    <property type="match status" value="1"/>
</dbReference>
<organism evidence="5 6">
    <name type="scientific">Arthrobacter cheniae</name>
    <dbReference type="NCBI Taxonomy" id="1258888"/>
    <lineage>
        <taxon>Bacteria</taxon>
        <taxon>Bacillati</taxon>
        <taxon>Actinomycetota</taxon>
        <taxon>Actinomycetes</taxon>
        <taxon>Micrococcales</taxon>
        <taxon>Micrococcaceae</taxon>
        <taxon>Arthrobacter</taxon>
    </lineage>
</organism>
<evidence type="ECO:0000256" key="1">
    <source>
        <dbReference type="ARBA" id="ARBA00022630"/>
    </source>
</evidence>
<dbReference type="PRINTS" id="PR00469">
    <property type="entry name" value="PNDRDTASEII"/>
</dbReference>
<feature type="domain" description="FAD/NAD(P)-binding" evidence="4">
    <location>
        <begin position="7"/>
        <end position="289"/>
    </location>
</feature>
<dbReference type="OrthoDB" id="9786503at2"/>
<name>A0A3A5MIJ6_9MICC</name>
<dbReference type="PRINTS" id="PR00368">
    <property type="entry name" value="FADPNR"/>
</dbReference>
<accession>A0A3A5MIJ6</accession>
<evidence type="ECO:0000259" key="4">
    <source>
        <dbReference type="Pfam" id="PF07992"/>
    </source>
</evidence>
<comment type="catalytic activity">
    <reaction evidence="3">
        <text>[thioredoxin]-dithiol + NADP(+) = [thioredoxin]-disulfide + NADPH + H(+)</text>
        <dbReference type="Rhea" id="RHEA:20345"/>
        <dbReference type="Rhea" id="RHEA-COMP:10698"/>
        <dbReference type="Rhea" id="RHEA-COMP:10700"/>
        <dbReference type="ChEBI" id="CHEBI:15378"/>
        <dbReference type="ChEBI" id="CHEBI:29950"/>
        <dbReference type="ChEBI" id="CHEBI:50058"/>
        <dbReference type="ChEBI" id="CHEBI:57783"/>
        <dbReference type="ChEBI" id="CHEBI:58349"/>
        <dbReference type="EC" id="1.8.1.9"/>
    </reaction>
</comment>
<dbReference type="InterPro" id="IPR050097">
    <property type="entry name" value="Ferredoxin-NADP_redctase_2"/>
</dbReference>
<evidence type="ECO:0000256" key="2">
    <source>
        <dbReference type="ARBA" id="ARBA00023002"/>
    </source>
</evidence>
<keyword evidence="2" id="KW-0560">Oxidoreductase</keyword>
<dbReference type="GO" id="GO:0004791">
    <property type="term" value="F:thioredoxin-disulfide reductase (NADPH) activity"/>
    <property type="evidence" value="ECO:0007669"/>
    <property type="project" value="UniProtKB-EC"/>
</dbReference>
<dbReference type="SUPFAM" id="SSF51905">
    <property type="entry name" value="FAD/NAD(P)-binding domain"/>
    <property type="match status" value="1"/>
</dbReference>
<dbReference type="InterPro" id="IPR036188">
    <property type="entry name" value="FAD/NAD-bd_sf"/>
</dbReference>
<reference evidence="5 6" key="1">
    <citation type="submission" date="2018-09" db="EMBL/GenBank/DDBJ databases">
        <title>Novel species of Arthrobacter.</title>
        <authorList>
            <person name="Liu Q."/>
            <person name="Xin Y.-H."/>
        </authorList>
    </citation>
    <scope>NUCLEOTIDE SEQUENCE [LARGE SCALE GENOMIC DNA]</scope>
    <source>
        <strain evidence="5 6">Hz2</strain>
    </source>
</reference>
<proteinExistence type="predicted"/>